<dbReference type="InterPro" id="IPR057661">
    <property type="entry name" value="RsdA/BaiN/AoA(So)_Rossmann"/>
</dbReference>
<dbReference type="Pfam" id="PF03486">
    <property type="entry name" value="HI0933_like"/>
    <property type="match status" value="1"/>
</dbReference>
<dbReference type="Pfam" id="PF22780">
    <property type="entry name" value="HI0933_like_1st"/>
    <property type="match status" value="1"/>
</dbReference>
<evidence type="ECO:0000313" key="7">
    <source>
        <dbReference type="Proteomes" id="UP000006377"/>
    </source>
</evidence>
<protein>
    <submittedName>
        <fullName evidence="6">HI0933 family protein</fullName>
    </submittedName>
</protein>
<dbReference type="NCBIfam" id="TIGR03862">
    <property type="entry name" value="flavo_PP4765"/>
    <property type="match status" value="1"/>
</dbReference>
<dbReference type="RefSeq" id="WP_012110425.1">
    <property type="nucleotide sequence ID" value="NC_009719.1"/>
</dbReference>
<reference evidence="6 7" key="1">
    <citation type="journal article" date="2011" name="Stand. Genomic Sci.">
        <title>Complete genome sequence of Parvibaculum lavamentivorans type strain (DS-1(T)).</title>
        <authorList>
            <person name="Schleheck D."/>
            <person name="Weiss M."/>
            <person name="Pitluck S."/>
            <person name="Bruce D."/>
            <person name="Land M.L."/>
            <person name="Han S."/>
            <person name="Saunders E."/>
            <person name="Tapia R."/>
            <person name="Detter C."/>
            <person name="Brettin T."/>
            <person name="Han J."/>
            <person name="Woyke T."/>
            <person name="Goodwin L."/>
            <person name="Pennacchio L."/>
            <person name="Nolan M."/>
            <person name="Cook A.M."/>
            <person name="Kjelleberg S."/>
            <person name="Thomas T."/>
        </authorList>
    </citation>
    <scope>NUCLEOTIDE SEQUENCE [LARGE SCALE GENOMIC DNA]</scope>
    <source>
        <strain evidence="7">DS-1 / DSM 13023 / NCIMB 13966</strain>
    </source>
</reference>
<evidence type="ECO:0000256" key="2">
    <source>
        <dbReference type="ARBA" id="ARBA00022630"/>
    </source>
</evidence>
<gene>
    <name evidence="6" type="ordered locus">Plav_1520</name>
</gene>
<accession>A7HTA6</accession>
<dbReference type="AlphaFoldDB" id="A7HTA6"/>
<comment type="cofactor">
    <cofactor evidence="1">
        <name>FAD</name>
        <dbReference type="ChEBI" id="CHEBI:57692"/>
    </cofactor>
</comment>
<dbReference type="PANTHER" id="PTHR42887:SF1">
    <property type="entry name" value="BLR3961 PROTEIN"/>
    <property type="match status" value="1"/>
</dbReference>
<evidence type="ECO:0000256" key="1">
    <source>
        <dbReference type="ARBA" id="ARBA00001974"/>
    </source>
</evidence>
<dbReference type="Gene3D" id="3.50.50.60">
    <property type="entry name" value="FAD/NAD(P)-binding domain"/>
    <property type="match status" value="1"/>
</dbReference>
<dbReference type="EMBL" id="CP000774">
    <property type="protein sequence ID" value="ABS63139.1"/>
    <property type="molecule type" value="Genomic_DNA"/>
</dbReference>
<dbReference type="Gene3D" id="1.10.8.260">
    <property type="entry name" value="HI0933 insert domain-like"/>
    <property type="match status" value="1"/>
</dbReference>
<organism evidence="6 7">
    <name type="scientific">Parvibaculum lavamentivorans (strain DS-1 / DSM 13023 / NCIMB 13966)</name>
    <dbReference type="NCBI Taxonomy" id="402881"/>
    <lineage>
        <taxon>Bacteria</taxon>
        <taxon>Pseudomonadati</taxon>
        <taxon>Pseudomonadota</taxon>
        <taxon>Alphaproteobacteria</taxon>
        <taxon>Hyphomicrobiales</taxon>
        <taxon>Parvibaculaceae</taxon>
        <taxon>Parvibaculum</taxon>
    </lineage>
</organism>
<dbReference type="SUPFAM" id="SSF160996">
    <property type="entry name" value="HI0933 insert domain-like"/>
    <property type="match status" value="1"/>
</dbReference>
<keyword evidence="7" id="KW-1185">Reference proteome</keyword>
<dbReference type="InterPro" id="IPR023166">
    <property type="entry name" value="BaiN-like_dom_sf"/>
</dbReference>
<dbReference type="eggNOG" id="COG2081">
    <property type="taxonomic scope" value="Bacteria"/>
</dbReference>
<dbReference type="NCBIfam" id="TIGR00275">
    <property type="entry name" value="aminoacetone oxidase family FAD-binding enzyme"/>
    <property type="match status" value="1"/>
</dbReference>
<evidence type="ECO:0000259" key="4">
    <source>
        <dbReference type="Pfam" id="PF03486"/>
    </source>
</evidence>
<feature type="domain" description="RsdA/BaiN/AoA(So)-like Rossmann fold-like" evidence="4">
    <location>
        <begin position="16"/>
        <end position="400"/>
    </location>
</feature>
<sequence>MNASPEKIDGAKPLAAIIGGGPAGLMAAEMLSEQAEVHVFDAMPSLARKFLLAGKSGLNITHGEEFASFINRFGDAREKLRTALEAFTPQDVRDWAAGLGIETFEGSSHRIFPRQMKASPLLRAWIQRLGRAGVTFHTKHKWRGWTDDGALVFETPDGERLFTPAATVLALGGASWPRLGSDGGWTRLLAEKGIRINELKPANCGFEVSWSEHLKTRFAGHPVKSVALEFGGTRIKGDFVVTETGVEGSAVYALSGPLRDEIASNGKALLKIDLAPDRDEARLVRELERPQGKSSMANFLRKVAGIEGVKAALLREAGPDLPWDPTQLMKRIKHLELVLTAPRPIAEAISSAGGIALDDLGTDYMTSVPGLFAAGEMLDWEAPTGGYLLTACLATGRAAGLGAGEFLARTR</sequence>
<proteinExistence type="predicted"/>
<dbReference type="PANTHER" id="PTHR42887">
    <property type="entry name" value="OS12G0638800 PROTEIN"/>
    <property type="match status" value="1"/>
</dbReference>
<name>A7HTA6_PARL1</name>
<dbReference type="InterPro" id="IPR022460">
    <property type="entry name" value="Flavoprotein_PP4765"/>
</dbReference>
<keyword evidence="3" id="KW-0274">FAD</keyword>
<feature type="domain" description="RsdA/BaiN/AoA(So)-like insert" evidence="5">
    <location>
        <begin position="200"/>
        <end position="350"/>
    </location>
</feature>
<dbReference type="Gene3D" id="2.40.30.10">
    <property type="entry name" value="Translation factors"/>
    <property type="match status" value="1"/>
</dbReference>
<dbReference type="SUPFAM" id="SSF51905">
    <property type="entry name" value="FAD/NAD(P)-binding domain"/>
    <property type="match status" value="1"/>
</dbReference>
<evidence type="ECO:0000313" key="6">
    <source>
        <dbReference type="EMBL" id="ABS63139.1"/>
    </source>
</evidence>
<evidence type="ECO:0000256" key="3">
    <source>
        <dbReference type="ARBA" id="ARBA00022827"/>
    </source>
</evidence>
<dbReference type="InterPro" id="IPR055178">
    <property type="entry name" value="RsdA/BaiN/AoA(So)-like_dom"/>
</dbReference>
<dbReference type="Proteomes" id="UP000006377">
    <property type="component" value="Chromosome"/>
</dbReference>
<dbReference type="PRINTS" id="PR00368">
    <property type="entry name" value="FADPNR"/>
</dbReference>
<evidence type="ECO:0000259" key="5">
    <source>
        <dbReference type="Pfam" id="PF22780"/>
    </source>
</evidence>
<dbReference type="InterPro" id="IPR004792">
    <property type="entry name" value="BaiN-like"/>
</dbReference>
<dbReference type="KEGG" id="pla:Plav_1520"/>
<keyword evidence="2" id="KW-0285">Flavoprotein</keyword>
<dbReference type="HOGENOM" id="CLU_025174_1_0_5"/>
<dbReference type="InterPro" id="IPR036188">
    <property type="entry name" value="FAD/NAD-bd_sf"/>
</dbReference>